<dbReference type="GO" id="GO:0006913">
    <property type="term" value="P:nucleocytoplasmic transport"/>
    <property type="evidence" value="ECO:0007669"/>
    <property type="project" value="TreeGrafter"/>
</dbReference>
<dbReference type="PANTHER" id="PTHR24113">
    <property type="entry name" value="RAN GTPASE-ACTIVATING PROTEIN 1"/>
    <property type="match status" value="1"/>
</dbReference>
<dbReference type="GO" id="GO:0005096">
    <property type="term" value="F:GTPase activator activity"/>
    <property type="evidence" value="ECO:0007669"/>
    <property type="project" value="InterPro"/>
</dbReference>
<gene>
    <name evidence="1" type="ORF">PGLA2088_LOCUS50660</name>
</gene>
<dbReference type="GO" id="GO:0048471">
    <property type="term" value="C:perinuclear region of cytoplasm"/>
    <property type="evidence" value="ECO:0007669"/>
    <property type="project" value="TreeGrafter"/>
</dbReference>
<dbReference type="GO" id="GO:0031267">
    <property type="term" value="F:small GTPase binding"/>
    <property type="evidence" value="ECO:0007669"/>
    <property type="project" value="TreeGrafter"/>
</dbReference>
<evidence type="ECO:0000313" key="2">
    <source>
        <dbReference type="Proteomes" id="UP000626109"/>
    </source>
</evidence>
<dbReference type="InterPro" id="IPR027038">
    <property type="entry name" value="RanGap"/>
</dbReference>
<dbReference type="EMBL" id="CAJNNW010037438">
    <property type="protein sequence ID" value="CAE8741781.1"/>
    <property type="molecule type" value="Genomic_DNA"/>
</dbReference>
<accession>A0A813LRZ7</accession>
<sequence>MSADAEGPEPWEEQLLRAGPLTSQQLSLFLDKWGISKDVEQTFCRELRFAPEEIIRCLSSISGLSGSPVRAARAARDARSRRGEELRQMKGYLKRSWAKTIQELAEIEGVNQQEGIETPEIPVQESPVRDPSQSGQQQVRAGANLEGHSMARPAHMASGDEVTALMKARQWEKPEQWTMTVQHWVGIVDACAETPQYKSAMEQKKTVNMHDLCRLFVKPWSEGTGCSLAVLMSREVVCNAQLMVSHCWGEDVSETKESLLQHAVRHELPETMPLWSCVFSNYQPEDGVGPKLEHQLALEPFASVIRNPSLKAANGGHGMVALHTTTDDLYSRLWCVHEVERATVEDDVALTASMSQKYIDLMAGRVEQFLELGATLNDCFRAAGVQVQTAKARKNDEEKLVKLILQQEEGFDGLDEVVERFRREQLPAVIFEKLIGKGLIEFKSASESARANLAVVFAACQMHGGGQLEHATNPEVRERIRLALRQGNEFCDDKLRWQDLEVIDLEDLKLGHIFRLGVRTLAEDITQLRQNTKLTLALAGEGLGAKGCKTLFEAMAQLKQITKLSLTLERNKLGAEGGKAVSEGIAQLKQITKLSLTLGDNDLGADGGKAVSEGIAHLKQITDLSLDLAGNDLGVDGGKAVSEGIAQLKQITDLSLDLTNNNLGAEGGKAVSEGIAQLKQITDLSLDLSLNSLGDEGGQAVFEGIAQLKQIIKLSLTLAGTDLCDEGGKAVSEGIAQLKQITDLSLDLAGNDLGVDGGKAVSEGIAQLKQITDLSLDLSLNGLGDEGGKAVSEGIAQLKQITKLSLSLEDSDLGADGGKAVSEGIAQLKQITDLSLDLSLNRLGDKGGQAVFEAIAQLKQITDLSLILEGNGLSAEGGKAVSEGIAQLRQITNFSLEL</sequence>
<evidence type="ECO:0000313" key="1">
    <source>
        <dbReference type="EMBL" id="CAE8741781.1"/>
    </source>
</evidence>
<name>A0A813LRZ7_POLGL</name>
<comment type="caution">
    <text evidence="1">The sequence shown here is derived from an EMBL/GenBank/DDBJ whole genome shotgun (WGS) entry which is preliminary data.</text>
</comment>
<dbReference type="GO" id="GO:0005634">
    <property type="term" value="C:nucleus"/>
    <property type="evidence" value="ECO:0007669"/>
    <property type="project" value="TreeGrafter"/>
</dbReference>
<dbReference type="Proteomes" id="UP000626109">
    <property type="component" value="Unassembled WGS sequence"/>
</dbReference>
<dbReference type="SMART" id="SM00368">
    <property type="entry name" value="LRR_RI"/>
    <property type="match status" value="12"/>
</dbReference>
<organism evidence="1 2">
    <name type="scientific">Polarella glacialis</name>
    <name type="common">Dinoflagellate</name>
    <dbReference type="NCBI Taxonomy" id="89957"/>
    <lineage>
        <taxon>Eukaryota</taxon>
        <taxon>Sar</taxon>
        <taxon>Alveolata</taxon>
        <taxon>Dinophyceae</taxon>
        <taxon>Suessiales</taxon>
        <taxon>Suessiaceae</taxon>
        <taxon>Polarella</taxon>
    </lineage>
</organism>
<evidence type="ECO:0008006" key="3">
    <source>
        <dbReference type="Google" id="ProtNLM"/>
    </source>
</evidence>
<reference evidence="1" key="1">
    <citation type="submission" date="2021-02" db="EMBL/GenBank/DDBJ databases">
        <authorList>
            <person name="Dougan E. K."/>
            <person name="Rhodes N."/>
            <person name="Thang M."/>
            <person name="Chan C."/>
        </authorList>
    </citation>
    <scope>NUCLEOTIDE SEQUENCE</scope>
</reference>
<dbReference type="InterPro" id="IPR001611">
    <property type="entry name" value="Leu-rich_rpt"/>
</dbReference>
<protein>
    <recommendedName>
        <fullName evidence="3">Protein NLRC3</fullName>
    </recommendedName>
</protein>
<dbReference type="InterPro" id="IPR032675">
    <property type="entry name" value="LRR_dom_sf"/>
</dbReference>
<proteinExistence type="predicted"/>
<dbReference type="GO" id="GO:0005829">
    <property type="term" value="C:cytosol"/>
    <property type="evidence" value="ECO:0007669"/>
    <property type="project" value="TreeGrafter"/>
</dbReference>
<dbReference type="Pfam" id="PF13516">
    <property type="entry name" value="LRR_6"/>
    <property type="match status" value="6"/>
</dbReference>
<dbReference type="SUPFAM" id="SSF52047">
    <property type="entry name" value="RNI-like"/>
    <property type="match status" value="2"/>
</dbReference>
<dbReference type="PANTHER" id="PTHR24113:SF15">
    <property type="entry name" value="NACHT DOMAIN-CONTAINING PROTEIN"/>
    <property type="match status" value="1"/>
</dbReference>
<dbReference type="Gene3D" id="3.80.10.10">
    <property type="entry name" value="Ribonuclease Inhibitor"/>
    <property type="match status" value="4"/>
</dbReference>
<dbReference type="AlphaFoldDB" id="A0A813LRZ7"/>